<evidence type="ECO:0000256" key="7">
    <source>
        <dbReference type="ARBA" id="ARBA00023163"/>
    </source>
</evidence>
<feature type="domain" description="HTH gntR-type" evidence="8">
    <location>
        <begin position="1"/>
        <end position="69"/>
    </location>
</feature>
<evidence type="ECO:0000259" key="8">
    <source>
        <dbReference type="PROSITE" id="PS50949"/>
    </source>
</evidence>
<comment type="similarity">
    <text evidence="2">In the C-terminal section; belongs to the class-I pyridoxal-phosphate-dependent aminotransferase family.</text>
</comment>
<dbReference type="Pfam" id="PF00155">
    <property type="entry name" value="Aminotran_1_2"/>
    <property type="match status" value="1"/>
</dbReference>
<evidence type="ECO:0000256" key="3">
    <source>
        <dbReference type="ARBA" id="ARBA00022576"/>
    </source>
</evidence>
<dbReference type="InterPro" id="IPR004839">
    <property type="entry name" value="Aminotransferase_I/II_large"/>
</dbReference>
<keyword evidence="7" id="KW-0804">Transcription</keyword>
<dbReference type="Proteomes" id="UP000187412">
    <property type="component" value="Unassembled WGS sequence"/>
</dbReference>
<evidence type="ECO:0000313" key="9">
    <source>
        <dbReference type="EMBL" id="OMD46450.1"/>
    </source>
</evidence>
<keyword evidence="6" id="KW-0238">DNA-binding</keyword>
<dbReference type="Pfam" id="PF00392">
    <property type="entry name" value="GntR"/>
    <property type="match status" value="1"/>
</dbReference>
<evidence type="ECO:0000256" key="6">
    <source>
        <dbReference type="ARBA" id="ARBA00023125"/>
    </source>
</evidence>
<dbReference type="PROSITE" id="PS50949">
    <property type="entry name" value="HTH_GNTR"/>
    <property type="match status" value="1"/>
</dbReference>
<proteinExistence type="inferred from homology"/>
<dbReference type="InterPro" id="IPR015421">
    <property type="entry name" value="PyrdxlP-dep_Trfase_major"/>
</dbReference>
<evidence type="ECO:0000256" key="4">
    <source>
        <dbReference type="ARBA" id="ARBA00022898"/>
    </source>
</evidence>
<dbReference type="InterPro" id="IPR000524">
    <property type="entry name" value="Tscrpt_reg_HTH_GntR"/>
</dbReference>
<name>A0ABX3HBM5_PAEBO</name>
<gene>
    <name evidence="9" type="ORF">BSK56_16580</name>
</gene>
<keyword evidence="3" id="KW-0032">Aminotransferase</keyword>
<dbReference type="SUPFAM" id="SSF53383">
    <property type="entry name" value="PLP-dependent transferases"/>
    <property type="match status" value="1"/>
</dbReference>
<evidence type="ECO:0000256" key="1">
    <source>
        <dbReference type="ARBA" id="ARBA00001933"/>
    </source>
</evidence>
<dbReference type="Gene3D" id="1.10.10.10">
    <property type="entry name" value="Winged helix-like DNA-binding domain superfamily/Winged helix DNA-binding domain"/>
    <property type="match status" value="1"/>
</dbReference>
<keyword evidence="10" id="KW-1185">Reference proteome</keyword>
<evidence type="ECO:0000256" key="2">
    <source>
        <dbReference type="ARBA" id="ARBA00005384"/>
    </source>
</evidence>
<dbReference type="InterPro" id="IPR015424">
    <property type="entry name" value="PyrdxlP-dep_Trfase"/>
</dbReference>
<dbReference type="InterPro" id="IPR036388">
    <property type="entry name" value="WH-like_DNA-bd_sf"/>
</dbReference>
<organism evidence="9 10">
    <name type="scientific">Paenibacillus borealis</name>
    <dbReference type="NCBI Taxonomy" id="160799"/>
    <lineage>
        <taxon>Bacteria</taxon>
        <taxon>Bacillati</taxon>
        <taxon>Bacillota</taxon>
        <taxon>Bacilli</taxon>
        <taxon>Bacillales</taxon>
        <taxon>Paenibacillaceae</taxon>
        <taxon>Paenibacillus</taxon>
    </lineage>
</organism>
<dbReference type="CDD" id="cd07377">
    <property type="entry name" value="WHTH_GntR"/>
    <property type="match status" value="1"/>
</dbReference>
<dbReference type="Gene3D" id="3.40.640.10">
    <property type="entry name" value="Type I PLP-dependent aspartate aminotransferase-like (Major domain)"/>
    <property type="match status" value="1"/>
</dbReference>
<comment type="cofactor">
    <cofactor evidence="1">
        <name>pyridoxal 5'-phosphate</name>
        <dbReference type="ChEBI" id="CHEBI:597326"/>
    </cofactor>
</comment>
<dbReference type="RefSeq" id="WP_038585135.1">
    <property type="nucleotide sequence ID" value="NZ_MPTB01000020.1"/>
</dbReference>
<keyword evidence="4" id="KW-0663">Pyridoxal phosphate</keyword>
<dbReference type="InterPro" id="IPR036390">
    <property type="entry name" value="WH_DNA-bd_sf"/>
</dbReference>
<protein>
    <submittedName>
        <fullName evidence="9">GntR family transcriptional regulator</fullName>
    </submittedName>
</protein>
<dbReference type="SUPFAM" id="SSF46785">
    <property type="entry name" value="Winged helix' DNA-binding domain"/>
    <property type="match status" value="1"/>
</dbReference>
<sequence>MKKYLSVLSDMENRIREGQYSPGQKLPSVRSSAEFYGCSISTILRAYGELERQHAIYSIPQSGYYMVERSEDAGPARGSETIDFASASPDLNVFPYLDFQHCLNKAIDRHKYHLFTYGDALGLGTLRQTLVPHLAEYQVFAKVGQIIITSGTQQALEVLAKMPFPNGGTEILVEQPGYDLYLRYLEAEGMPVSGIARSAAGIDLRELEERFSGGGIKFFYTMPRYHNPLGTSFSTEERKAIARLAGKYDVYIVEDDYMADLGAERRFDPIYAYDQTSHVIYLKSYSKIIFPGLRLGAAVVPETLFKTFCAYKGYTDNSLLSQAALEVYIRNGMYEHHKHKIKALYAERISAMYEALQRHNTEGLIEVSSDSSGIYMQYKLPETVNLDRVVKRLAQRKISVVSGKGFYMTGYGNREKFMRISISRARLDQIDEGVKAIVQEVKRGGGW</sequence>
<dbReference type="SMART" id="SM00345">
    <property type="entry name" value="HTH_GNTR"/>
    <property type="match status" value="1"/>
</dbReference>
<evidence type="ECO:0000256" key="5">
    <source>
        <dbReference type="ARBA" id="ARBA00023015"/>
    </source>
</evidence>
<keyword evidence="5" id="KW-0805">Transcription regulation</keyword>
<reference evidence="9 10" key="1">
    <citation type="submission" date="2016-10" db="EMBL/GenBank/DDBJ databases">
        <title>Paenibacillus species isolates.</title>
        <authorList>
            <person name="Beno S.M."/>
        </authorList>
    </citation>
    <scope>NUCLEOTIDE SEQUENCE [LARGE SCALE GENOMIC DNA]</scope>
    <source>
        <strain evidence="9 10">FSL H7-0744</strain>
    </source>
</reference>
<accession>A0ABX3HBM5</accession>
<evidence type="ECO:0000313" key="10">
    <source>
        <dbReference type="Proteomes" id="UP000187412"/>
    </source>
</evidence>
<dbReference type="PANTHER" id="PTHR46577">
    <property type="entry name" value="HTH-TYPE TRANSCRIPTIONAL REGULATORY PROTEIN GABR"/>
    <property type="match status" value="1"/>
</dbReference>
<dbReference type="CDD" id="cd00609">
    <property type="entry name" value="AAT_like"/>
    <property type="match status" value="1"/>
</dbReference>
<keyword evidence="3" id="KW-0808">Transferase</keyword>
<dbReference type="InterPro" id="IPR051446">
    <property type="entry name" value="HTH_trans_reg/aminotransferase"/>
</dbReference>
<dbReference type="EMBL" id="MPTB01000020">
    <property type="protein sequence ID" value="OMD46450.1"/>
    <property type="molecule type" value="Genomic_DNA"/>
</dbReference>
<dbReference type="PANTHER" id="PTHR46577:SF1">
    <property type="entry name" value="HTH-TYPE TRANSCRIPTIONAL REGULATORY PROTEIN GABR"/>
    <property type="match status" value="1"/>
</dbReference>
<comment type="caution">
    <text evidence="9">The sequence shown here is derived from an EMBL/GenBank/DDBJ whole genome shotgun (WGS) entry which is preliminary data.</text>
</comment>